<evidence type="ECO:0000313" key="2">
    <source>
        <dbReference type="EMBL" id="CAB9505237.1"/>
    </source>
</evidence>
<reference evidence="2" key="1">
    <citation type="submission" date="2020-06" db="EMBL/GenBank/DDBJ databases">
        <authorList>
            <consortium name="Plant Systems Biology data submission"/>
        </authorList>
    </citation>
    <scope>NUCLEOTIDE SEQUENCE</scope>
    <source>
        <strain evidence="2">D6</strain>
    </source>
</reference>
<organism evidence="2 3">
    <name type="scientific">Seminavis robusta</name>
    <dbReference type="NCBI Taxonomy" id="568900"/>
    <lineage>
        <taxon>Eukaryota</taxon>
        <taxon>Sar</taxon>
        <taxon>Stramenopiles</taxon>
        <taxon>Ochrophyta</taxon>
        <taxon>Bacillariophyta</taxon>
        <taxon>Bacillariophyceae</taxon>
        <taxon>Bacillariophycidae</taxon>
        <taxon>Naviculales</taxon>
        <taxon>Naviculaceae</taxon>
        <taxon>Seminavis</taxon>
    </lineage>
</organism>
<name>A0A9N8DMA2_9STRA</name>
<dbReference type="AlphaFoldDB" id="A0A9N8DMA2"/>
<accession>A0A9N8DMA2</accession>
<evidence type="ECO:0000256" key="1">
    <source>
        <dbReference type="SAM" id="Phobius"/>
    </source>
</evidence>
<keyword evidence="3" id="KW-1185">Reference proteome</keyword>
<keyword evidence="1" id="KW-0812">Transmembrane</keyword>
<keyword evidence="1" id="KW-0472">Membrane</keyword>
<comment type="caution">
    <text evidence="2">The sequence shown here is derived from an EMBL/GenBank/DDBJ whole genome shotgun (WGS) entry which is preliminary data.</text>
</comment>
<evidence type="ECO:0000313" key="3">
    <source>
        <dbReference type="Proteomes" id="UP001153069"/>
    </source>
</evidence>
<protein>
    <recommendedName>
        <fullName evidence="4">Transmembrane protein</fullName>
    </recommendedName>
</protein>
<keyword evidence="1" id="KW-1133">Transmembrane helix</keyword>
<proteinExistence type="predicted"/>
<gene>
    <name evidence="2" type="ORF">SEMRO_224_G091580.1</name>
</gene>
<feature type="transmembrane region" description="Helical" evidence="1">
    <location>
        <begin position="97"/>
        <end position="118"/>
    </location>
</feature>
<evidence type="ECO:0008006" key="4">
    <source>
        <dbReference type="Google" id="ProtNLM"/>
    </source>
</evidence>
<sequence length="576" mass="63665">MSDLDDDSWDAKASCLSPISVAQFSKCDTDRGTVIARRLPLPETASSVDTFLITMPTLPGRQCGSSSPPILIKPRLPKERTRNSEVIMGRRNHSTRYLCIVLLVATSVGAVIVSRSVVDWKGFYIRRNGTPVVGLRSPSLWISQLVADAALPDDIDTPVPSDDDPDWDPRAMNELRGLNISLNSLHGMVPFEVGSKASQPFLWWDRVPTELAALATALPMDWLPKATLLGSYPIKIGLSSEMNNLPLSAGAMTDLMDLRNLAATARIPHGDLVVQTESKQEAPQATPARSPVLDLDQERRRQLEYNKLQSRILMADLASLALPPKASQRYTVPLHFGSEWTRYSLLRIRGPVPLLLTQKWSRFTALSYWNTSMQHRNEPPVSLLELSPLVRETLVTLYQTSRAAGIKPLHTAAVPARDAMVQSCSTLKLFEVAESRIAGTTPPLDFANPIEASKTLLEYSSVFSQDPMTGVLPTELADSATSRLELLHDRHLALGTSNQVISQVSLSNAWGNDSVSPLASREPVWSTSSSELFDYWETGFDCRMHRPGHVWTIDMKSNETKECPNAFVGEGRNTLY</sequence>
<dbReference type="Proteomes" id="UP001153069">
    <property type="component" value="Unassembled WGS sequence"/>
</dbReference>
<dbReference type="EMBL" id="CAICTM010000223">
    <property type="protein sequence ID" value="CAB9505237.1"/>
    <property type="molecule type" value="Genomic_DNA"/>
</dbReference>